<keyword evidence="7" id="KW-1185">Reference proteome</keyword>
<dbReference type="InterPro" id="IPR012292">
    <property type="entry name" value="Globin/Proto"/>
</dbReference>
<keyword evidence="4" id="KW-0175">Coiled coil</keyword>
<evidence type="ECO:0000256" key="3">
    <source>
        <dbReference type="PROSITE-ProRule" id="PRU00284"/>
    </source>
</evidence>
<reference evidence="6 7" key="1">
    <citation type="submission" date="2019-03" db="EMBL/GenBank/DDBJ databases">
        <title>Genomic Encyclopedia of Type Strains, Phase IV (KMG-IV): sequencing the most valuable type-strain genomes for metagenomic binning, comparative biology and taxonomic classification.</title>
        <authorList>
            <person name="Goeker M."/>
        </authorList>
    </citation>
    <scope>NUCLEOTIDE SEQUENCE [LARGE SCALE GENOMIC DNA]</scope>
    <source>
        <strain evidence="6 7">DSM 11170</strain>
    </source>
</reference>
<feature type="domain" description="Methyl-accepting transducer" evidence="5">
    <location>
        <begin position="189"/>
        <end position="432"/>
    </location>
</feature>
<evidence type="ECO:0000313" key="6">
    <source>
        <dbReference type="EMBL" id="TCP67245.1"/>
    </source>
</evidence>
<dbReference type="GO" id="GO:0020037">
    <property type="term" value="F:heme binding"/>
    <property type="evidence" value="ECO:0007669"/>
    <property type="project" value="InterPro"/>
</dbReference>
<keyword evidence="3" id="KW-0807">Transducer</keyword>
<accession>A0A4R2S7N3</accession>
<keyword evidence="1" id="KW-0145">Chemotaxis</keyword>
<dbReference type="Proteomes" id="UP000294813">
    <property type="component" value="Unassembled WGS sequence"/>
</dbReference>
<dbReference type="GO" id="GO:0004888">
    <property type="term" value="F:transmembrane signaling receptor activity"/>
    <property type="evidence" value="ECO:0007669"/>
    <property type="project" value="InterPro"/>
</dbReference>
<dbReference type="SMART" id="SM00283">
    <property type="entry name" value="MA"/>
    <property type="match status" value="1"/>
</dbReference>
<dbReference type="Gene3D" id="1.10.490.10">
    <property type="entry name" value="Globins"/>
    <property type="match status" value="1"/>
</dbReference>
<evidence type="ECO:0000259" key="5">
    <source>
        <dbReference type="PROSITE" id="PS50111"/>
    </source>
</evidence>
<dbReference type="PANTHER" id="PTHR43531">
    <property type="entry name" value="PROTEIN ICFG"/>
    <property type="match status" value="1"/>
</dbReference>
<dbReference type="InterPro" id="IPR009050">
    <property type="entry name" value="Globin-like_sf"/>
</dbReference>
<dbReference type="AlphaFoldDB" id="A0A4R2S7N3"/>
<dbReference type="Gene3D" id="1.10.287.950">
    <property type="entry name" value="Methyl-accepting chemotaxis protein"/>
    <property type="match status" value="1"/>
</dbReference>
<dbReference type="OrthoDB" id="9816519at2"/>
<dbReference type="PRINTS" id="PR00260">
    <property type="entry name" value="CHEMTRNSDUCR"/>
</dbReference>
<dbReference type="SUPFAM" id="SSF46458">
    <property type="entry name" value="Globin-like"/>
    <property type="match status" value="1"/>
</dbReference>
<dbReference type="PANTHER" id="PTHR43531:SF11">
    <property type="entry name" value="METHYL-ACCEPTING CHEMOTAXIS PROTEIN 3"/>
    <property type="match status" value="1"/>
</dbReference>
<dbReference type="EMBL" id="SLXT01000005">
    <property type="protein sequence ID" value="TCP67245.1"/>
    <property type="molecule type" value="Genomic_DNA"/>
</dbReference>
<dbReference type="RefSeq" id="WP_131918499.1">
    <property type="nucleotide sequence ID" value="NZ_JAOQNU010000005.1"/>
</dbReference>
<evidence type="ECO:0000256" key="2">
    <source>
        <dbReference type="ARBA" id="ARBA00029447"/>
    </source>
</evidence>
<name>A0A4R2S7N3_9FIRM</name>
<dbReference type="InterPro" id="IPR044398">
    <property type="entry name" value="Globin-sensor_dom"/>
</dbReference>
<dbReference type="InterPro" id="IPR004090">
    <property type="entry name" value="Chemotax_Me-accpt_rcpt"/>
</dbReference>
<dbReference type="Pfam" id="PF00015">
    <property type="entry name" value="MCPsignal"/>
    <property type="match status" value="1"/>
</dbReference>
<protein>
    <submittedName>
        <fullName evidence="6">Methyl-accepting chemotaxis sensory transducer</fullName>
    </submittedName>
</protein>
<dbReference type="PROSITE" id="PS50111">
    <property type="entry name" value="CHEMOTAXIS_TRANSDUC_2"/>
    <property type="match status" value="1"/>
</dbReference>
<comment type="similarity">
    <text evidence="2">Belongs to the methyl-accepting chemotaxis (MCP) protein family.</text>
</comment>
<evidence type="ECO:0000313" key="7">
    <source>
        <dbReference type="Proteomes" id="UP000294813"/>
    </source>
</evidence>
<evidence type="ECO:0000256" key="4">
    <source>
        <dbReference type="SAM" id="Coils"/>
    </source>
</evidence>
<dbReference type="InterPro" id="IPR004089">
    <property type="entry name" value="MCPsignal_dom"/>
</dbReference>
<dbReference type="Pfam" id="PF11563">
    <property type="entry name" value="Protoglobin"/>
    <property type="match status" value="1"/>
</dbReference>
<dbReference type="SUPFAM" id="SSF58104">
    <property type="entry name" value="Methyl-accepting chemotaxis protein (MCP) signaling domain"/>
    <property type="match status" value="1"/>
</dbReference>
<comment type="caution">
    <text evidence="6">The sequence shown here is derived from an EMBL/GenBank/DDBJ whole genome shotgun (WGS) entry which is preliminary data.</text>
</comment>
<dbReference type="InterPro" id="IPR039379">
    <property type="entry name" value="Protoglobin_sensor_dom"/>
</dbReference>
<sequence length="438" mass="48579">MFFGLLGSSNKDTKPAMQPASMGNYKIEFHSREAQIAQKLLNLTTADLALLMELRPIIEPRLEEVADNFYKNLLAIPEMKRFIDENSSVDRLRKMFIGYMRSLFVTHVDDSYMQSRERIGHAHNRIKLPPYWFIAAYQALFNAILPILDTIRDRAKVMQINAALRRITNLDQQAALASYIKEYSEELDQKANVESAMNELQNLQDRVNDSSQTLAATAEETAASAAEMASAAQRIAQNAVQATHFAVEVNKLAGQGEQRIEQTAHAINNLSTLIQGMQEKIKALDASSEKIESIASVIQGIATQTNLLSLNAAIEAARAGESGRGFTVVANEVKKLAGFSEQSVQEIAEMIRVSRQHTMEVSQAMIQTSRAMQSASDEAQEVVRNFGEIIKSTDNNQEKVKLIATEIESLTTTSRQIEEASDEVARAAEALSVMSINH</sequence>
<dbReference type="GO" id="GO:0019825">
    <property type="term" value="F:oxygen binding"/>
    <property type="evidence" value="ECO:0007669"/>
    <property type="project" value="InterPro"/>
</dbReference>
<gene>
    <name evidence="6" type="ORF">EDD73_105143</name>
</gene>
<dbReference type="GO" id="GO:0005886">
    <property type="term" value="C:plasma membrane"/>
    <property type="evidence" value="ECO:0007669"/>
    <property type="project" value="TreeGrafter"/>
</dbReference>
<organism evidence="6 7">
    <name type="scientific">Heliophilum fasciatum</name>
    <dbReference type="NCBI Taxonomy" id="35700"/>
    <lineage>
        <taxon>Bacteria</taxon>
        <taxon>Bacillati</taxon>
        <taxon>Bacillota</taxon>
        <taxon>Clostridia</taxon>
        <taxon>Eubacteriales</taxon>
        <taxon>Heliobacteriaceae</taxon>
        <taxon>Heliophilum</taxon>
    </lineage>
</organism>
<feature type="coiled-coil region" evidence="4">
    <location>
        <begin position="183"/>
        <end position="220"/>
    </location>
</feature>
<dbReference type="GO" id="GO:0007165">
    <property type="term" value="P:signal transduction"/>
    <property type="evidence" value="ECO:0007669"/>
    <property type="project" value="UniProtKB-KW"/>
</dbReference>
<dbReference type="InterPro" id="IPR051310">
    <property type="entry name" value="MCP_chemotaxis"/>
</dbReference>
<dbReference type="GO" id="GO:0006935">
    <property type="term" value="P:chemotaxis"/>
    <property type="evidence" value="ECO:0007669"/>
    <property type="project" value="UniProtKB-KW"/>
</dbReference>
<dbReference type="CDD" id="cd01068">
    <property type="entry name" value="globin_sensor"/>
    <property type="match status" value="1"/>
</dbReference>
<proteinExistence type="inferred from homology"/>
<evidence type="ECO:0000256" key="1">
    <source>
        <dbReference type="ARBA" id="ARBA00022500"/>
    </source>
</evidence>